<dbReference type="EMBL" id="VORW01000010">
    <property type="protein sequence ID" value="TXE08767.1"/>
    <property type="molecule type" value="Genomic_DNA"/>
</dbReference>
<keyword evidence="1 3" id="KW-0808">Transferase</keyword>
<dbReference type="AlphaFoldDB" id="A0A5C7AK97"/>
<evidence type="ECO:0000313" key="4">
    <source>
        <dbReference type="Proteomes" id="UP000321935"/>
    </source>
</evidence>
<dbReference type="PANTHER" id="PTHR46401:SF2">
    <property type="entry name" value="GLYCOSYLTRANSFERASE WBBK-RELATED"/>
    <property type="match status" value="1"/>
</dbReference>
<comment type="caution">
    <text evidence="3">The sequence shown here is derived from an EMBL/GenBank/DDBJ whole genome shotgun (WGS) entry which is preliminary data.</text>
</comment>
<accession>A0A5C7AK97</accession>
<gene>
    <name evidence="3" type="ORF">ESV85_14480</name>
</gene>
<protein>
    <submittedName>
        <fullName evidence="3">Glycosyltransferase</fullName>
    </submittedName>
</protein>
<dbReference type="GO" id="GO:0009103">
    <property type="term" value="P:lipopolysaccharide biosynthetic process"/>
    <property type="evidence" value="ECO:0007669"/>
    <property type="project" value="TreeGrafter"/>
</dbReference>
<organism evidence="3 4">
    <name type="scientific">Algoriphagus aquimarinus</name>
    <dbReference type="NCBI Taxonomy" id="237018"/>
    <lineage>
        <taxon>Bacteria</taxon>
        <taxon>Pseudomonadati</taxon>
        <taxon>Bacteroidota</taxon>
        <taxon>Cytophagia</taxon>
        <taxon>Cytophagales</taxon>
        <taxon>Cyclobacteriaceae</taxon>
        <taxon>Algoriphagus</taxon>
    </lineage>
</organism>
<dbReference type="GO" id="GO:0016757">
    <property type="term" value="F:glycosyltransferase activity"/>
    <property type="evidence" value="ECO:0007669"/>
    <property type="project" value="InterPro"/>
</dbReference>
<evidence type="ECO:0000313" key="3">
    <source>
        <dbReference type="EMBL" id="TXE08767.1"/>
    </source>
</evidence>
<name>A0A5C7AK97_9BACT</name>
<dbReference type="Pfam" id="PF00534">
    <property type="entry name" value="Glycos_transf_1"/>
    <property type="match status" value="1"/>
</dbReference>
<dbReference type="SUPFAM" id="SSF53756">
    <property type="entry name" value="UDP-Glycosyltransferase/glycogen phosphorylase"/>
    <property type="match status" value="1"/>
</dbReference>
<dbReference type="RefSeq" id="WP_146918759.1">
    <property type="nucleotide sequence ID" value="NZ_VORW01000010.1"/>
</dbReference>
<dbReference type="PANTHER" id="PTHR46401">
    <property type="entry name" value="GLYCOSYLTRANSFERASE WBBK-RELATED"/>
    <property type="match status" value="1"/>
</dbReference>
<dbReference type="OrthoDB" id="7560678at2"/>
<dbReference type="Gene3D" id="3.40.50.2000">
    <property type="entry name" value="Glycogen Phosphorylase B"/>
    <property type="match status" value="2"/>
</dbReference>
<reference evidence="3 4" key="1">
    <citation type="submission" date="2019-08" db="EMBL/GenBank/DDBJ databases">
        <title>Genomes sequence of Algoriphagus aquimarinus ACAM450.</title>
        <authorList>
            <person name="Bowman J.P."/>
        </authorList>
    </citation>
    <scope>NUCLEOTIDE SEQUENCE [LARGE SCALE GENOMIC DNA]</scope>
    <source>
        <strain evidence="3 4">ACAM 450</strain>
    </source>
</reference>
<dbReference type="InterPro" id="IPR001296">
    <property type="entry name" value="Glyco_trans_1"/>
</dbReference>
<feature type="domain" description="Glycosyl transferase family 1" evidence="2">
    <location>
        <begin position="218"/>
        <end position="367"/>
    </location>
</feature>
<evidence type="ECO:0000259" key="2">
    <source>
        <dbReference type="Pfam" id="PF00534"/>
    </source>
</evidence>
<dbReference type="Proteomes" id="UP000321935">
    <property type="component" value="Unassembled WGS sequence"/>
</dbReference>
<evidence type="ECO:0000256" key="1">
    <source>
        <dbReference type="ARBA" id="ARBA00022679"/>
    </source>
</evidence>
<proteinExistence type="predicted"/>
<sequence length="406" mass="45617">MTQKYPFESGEEFLATELTHLEQAFDRVIIIPTAVRDFSHPRPTGKNTQIRIVKNPESAKGIATAFISRFFQTLSLLGSELNKSGWNLKLLKYYFYHIPFALQIKSVISKELESAGEFVLYSYWMDTNAFASSLLKKDSPEIKLVVKSHGGDLYNERQPSGGVAFRETVYAAADSLIFISEHGYNYASKHYPKYSSKMKVFRLGVEDSATSPKSNFPQAFQIVSCSSLIPLKRVNLIAEVLNNCRVPICWTHFGGEDSAISAMNNSLPKLRNDLEIKWKGKVKNEEVQSFYANQPIDLLINLSSSEGIPVSMMEAISFGIPVFANAVGGISEVVKSETGELIPDGLSSKEIASRLDQFLLSGKTRNEDFRNGVRQFWFQNYSAEQNHQMLIAHLNTQAFTRSFPTE</sequence>